<name>A0A7J9E4K1_9ROSI</name>
<dbReference type="EMBL" id="JABEZW010000006">
    <property type="protein sequence ID" value="MBA0767694.1"/>
    <property type="molecule type" value="Genomic_DNA"/>
</dbReference>
<protein>
    <submittedName>
        <fullName evidence="1">Uncharacterized protein</fullName>
    </submittedName>
</protein>
<reference evidence="1 2" key="1">
    <citation type="journal article" date="2019" name="Genome Biol. Evol.">
        <title>Insights into the evolution of the New World diploid cottons (Gossypium, subgenus Houzingenia) based on genome sequencing.</title>
        <authorList>
            <person name="Grover C.E."/>
            <person name="Arick M.A. 2nd"/>
            <person name="Thrash A."/>
            <person name="Conover J.L."/>
            <person name="Sanders W.S."/>
            <person name="Peterson D.G."/>
            <person name="Frelichowski J.E."/>
            <person name="Scheffler J.A."/>
            <person name="Scheffler B.E."/>
            <person name="Wendel J.F."/>
        </authorList>
    </citation>
    <scope>NUCLEOTIDE SEQUENCE [LARGE SCALE GENOMIC DNA]</scope>
    <source>
        <strain evidence="1">8</strain>
        <tissue evidence="1">Leaf</tissue>
    </source>
</reference>
<evidence type="ECO:0000313" key="2">
    <source>
        <dbReference type="Proteomes" id="UP000593568"/>
    </source>
</evidence>
<organism evidence="1 2">
    <name type="scientific">Gossypium trilobum</name>
    <dbReference type="NCBI Taxonomy" id="34281"/>
    <lineage>
        <taxon>Eukaryota</taxon>
        <taxon>Viridiplantae</taxon>
        <taxon>Streptophyta</taxon>
        <taxon>Embryophyta</taxon>
        <taxon>Tracheophyta</taxon>
        <taxon>Spermatophyta</taxon>
        <taxon>Magnoliopsida</taxon>
        <taxon>eudicotyledons</taxon>
        <taxon>Gunneridae</taxon>
        <taxon>Pentapetalae</taxon>
        <taxon>rosids</taxon>
        <taxon>malvids</taxon>
        <taxon>Malvales</taxon>
        <taxon>Malvaceae</taxon>
        <taxon>Malvoideae</taxon>
        <taxon>Gossypium</taxon>
    </lineage>
</organism>
<sequence>MKKIHLEHGIRSRNSNM</sequence>
<keyword evidence="2" id="KW-1185">Reference proteome</keyword>
<dbReference type="Proteomes" id="UP000593568">
    <property type="component" value="Unassembled WGS sequence"/>
</dbReference>
<dbReference type="AlphaFoldDB" id="A0A7J9E4K1"/>
<accession>A0A7J9E4K1</accession>
<proteinExistence type="predicted"/>
<evidence type="ECO:0000313" key="1">
    <source>
        <dbReference type="EMBL" id="MBA0767694.1"/>
    </source>
</evidence>
<gene>
    <name evidence="1" type="ORF">Gotri_016555</name>
</gene>
<comment type="caution">
    <text evidence="1">The sequence shown here is derived from an EMBL/GenBank/DDBJ whole genome shotgun (WGS) entry which is preliminary data.</text>
</comment>